<dbReference type="InterPro" id="IPR032818">
    <property type="entry name" value="DedA-like"/>
</dbReference>
<accession>A0A1E8CM71</accession>
<evidence type="ECO:0000256" key="5">
    <source>
        <dbReference type="ARBA" id="ARBA00022989"/>
    </source>
</evidence>
<evidence type="ECO:0000256" key="2">
    <source>
        <dbReference type="ARBA" id="ARBA00010792"/>
    </source>
</evidence>
<dbReference type="Pfam" id="PF09335">
    <property type="entry name" value="VTT_dom"/>
    <property type="match status" value="1"/>
</dbReference>
<gene>
    <name evidence="9" type="ORF">PHACT_10590</name>
</gene>
<evidence type="ECO:0000313" key="10">
    <source>
        <dbReference type="Proteomes" id="UP000175669"/>
    </source>
</evidence>
<protein>
    <recommendedName>
        <fullName evidence="8">VTT domain-containing protein</fullName>
    </recommendedName>
</protein>
<reference evidence="10" key="1">
    <citation type="submission" date="2016-07" db="EMBL/GenBank/DDBJ databases">
        <authorList>
            <person name="Florea S."/>
            <person name="Webb J.S."/>
            <person name="Jaromczyk J."/>
            <person name="Schardl C.L."/>
        </authorList>
    </citation>
    <scope>NUCLEOTIDE SEQUENCE [LARGE SCALE GENOMIC DNA]</scope>
    <source>
        <strain evidence="10">KCTC 42131</strain>
    </source>
</reference>
<evidence type="ECO:0000256" key="3">
    <source>
        <dbReference type="ARBA" id="ARBA00022475"/>
    </source>
</evidence>
<keyword evidence="4 7" id="KW-0812">Transmembrane</keyword>
<dbReference type="RefSeq" id="WP_070117746.1">
    <property type="nucleotide sequence ID" value="NZ_MASR01000001.1"/>
</dbReference>
<dbReference type="GO" id="GO:0005886">
    <property type="term" value="C:plasma membrane"/>
    <property type="evidence" value="ECO:0007669"/>
    <property type="project" value="UniProtKB-SubCell"/>
</dbReference>
<feature type="domain" description="VTT" evidence="8">
    <location>
        <begin position="24"/>
        <end position="138"/>
    </location>
</feature>
<keyword evidence="3 7" id="KW-1003">Cell membrane</keyword>
<keyword evidence="10" id="KW-1185">Reference proteome</keyword>
<feature type="transmembrane region" description="Helical" evidence="7">
    <location>
        <begin position="40"/>
        <end position="60"/>
    </location>
</feature>
<evidence type="ECO:0000256" key="4">
    <source>
        <dbReference type="ARBA" id="ARBA00022692"/>
    </source>
</evidence>
<feature type="transmembrane region" description="Helical" evidence="7">
    <location>
        <begin position="6"/>
        <end position="33"/>
    </location>
</feature>
<sequence length="151" mass="16050">MFLVPVFAFAEACVGIGLLISGAVLVAVGSVLLANDVASLGQIVILAMAGAILGDHVGFYTGRWVGPRFNGFAFAQKHRAKLQKSEAMILKYGPYAIFIGRFIPAIRSLIPVMLGISGFRATRYSALDVAACMLWSVCLGAILWAIENMVG</sequence>
<comment type="caution">
    <text evidence="9">The sequence shown here is derived from an EMBL/GenBank/DDBJ whole genome shotgun (WGS) entry which is preliminary data.</text>
</comment>
<dbReference type="EMBL" id="MASR01000001">
    <property type="protein sequence ID" value="OFE13529.1"/>
    <property type="molecule type" value="Genomic_DNA"/>
</dbReference>
<keyword evidence="5 7" id="KW-1133">Transmembrane helix</keyword>
<comment type="similarity">
    <text evidence="2 7">Belongs to the DedA family.</text>
</comment>
<feature type="transmembrane region" description="Helical" evidence="7">
    <location>
        <begin position="126"/>
        <end position="146"/>
    </location>
</feature>
<evidence type="ECO:0000256" key="1">
    <source>
        <dbReference type="ARBA" id="ARBA00004651"/>
    </source>
</evidence>
<proteinExistence type="inferred from homology"/>
<evidence type="ECO:0000313" key="9">
    <source>
        <dbReference type="EMBL" id="OFE13529.1"/>
    </source>
</evidence>
<dbReference type="PANTHER" id="PTHR30353">
    <property type="entry name" value="INNER MEMBRANE PROTEIN DEDA-RELATED"/>
    <property type="match status" value="1"/>
</dbReference>
<feature type="transmembrane region" description="Helical" evidence="7">
    <location>
        <begin position="92"/>
        <end position="114"/>
    </location>
</feature>
<organism evidence="9 10">
    <name type="scientific">Pseudohongiella acticola</name>
    <dbReference type="NCBI Taxonomy" id="1524254"/>
    <lineage>
        <taxon>Bacteria</taxon>
        <taxon>Pseudomonadati</taxon>
        <taxon>Pseudomonadota</taxon>
        <taxon>Gammaproteobacteria</taxon>
        <taxon>Pseudomonadales</taxon>
        <taxon>Pseudohongiellaceae</taxon>
        <taxon>Pseudohongiella</taxon>
    </lineage>
</organism>
<evidence type="ECO:0000256" key="6">
    <source>
        <dbReference type="ARBA" id="ARBA00023136"/>
    </source>
</evidence>
<name>A0A1E8CM71_9GAMM</name>
<dbReference type="STRING" id="1524254.PHACT_10590"/>
<dbReference type="AlphaFoldDB" id="A0A1E8CM71"/>
<dbReference type="OrthoDB" id="948134at2"/>
<dbReference type="InterPro" id="IPR032816">
    <property type="entry name" value="VTT_dom"/>
</dbReference>
<keyword evidence="6 7" id="KW-0472">Membrane</keyword>
<evidence type="ECO:0000259" key="8">
    <source>
        <dbReference type="Pfam" id="PF09335"/>
    </source>
</evidence>
<evidence type="ECO:0000256" key="7">
    <source>
        <dbReference type="RuleBase" id="RU367016"/>
    </source>
</evidence>
<dbReference type="Proteomes" id="UP000175669">
    <property type="component" value="Unassembled WGS sequence"/>
</dbReference>
<comment type="subcellular location">
    <subcellularLocation>
        <location evidence="1 7">Cell membrane</location>
        <topology evidence="1 7">Multi-pass membrane protein</topology>
    </subcellularLocation>
</comment>
<dbReference type="PANTHER" id="PTHR30353:SF0">
    <property type="entry name" value="TRANSMEMBRANE PROTEIN"/>
    <property type="match status" value="1"/>
</dbReference>